<dbReference type="AlphaFoldDB" id="A0A0A8Y828"/>
<proteinExistence type="predicted"/>
<accession>A0A0A8Y828</accession>
<sequence>MIAQIYYKPHLGYDMITKLGFPVSDPQTD</sequence>
<reference evidence="1" key="2">
    <citation type="journal article" date="2015" name="Data Brief">
        <title>Shoot transcriptome of the giant reed, Arundo donax.</title>
        <authorList>
            <person name="Barrero R.A."/>
            <person name="Guerrero F.D."/>
            <person name="Moolhuijzen P."/>
            <person name="Goolsby J.A."/>
            <person name="Tidwell J."/>
            <person name="Bellgard S.E."/>
            <person name="Bellgard M.I."/>
        </authorList>
    </citation>
    <scope>NUCLEOTIDE SEQUENCE</scope>
    <source>
        <tissue evidence="1">Shoot tissue taken approximately 20 cm above the soil surface</tissue>
    </source>
</reference>
<name>A0A0A8Y828_ARUDO</name>
<protein>
    <submittedName>
        <fullName evidence="1">Uncharacterized protein</fullName>
    </submittedName>
</protein>
<reference evidence="1" key="1">
    <citation type="submission" date="2014-09" db="EMBL/GenBank/DDBJ databases">
        <authorList>
            <person name="Magalhaes I.L.F."/>
            <person name="Oliveira U."/>
            <person name="Santos F.R."/>
            <person name="Vidigal T.H.D.A."/>
            <person name="Brescovit A.D."/>
            <person name="Santos A.J."/>
        </authorList>
    </citation>
    <scope>NUCLEOTIDE SEQUENCE</scope>
    <source>
        <tissue evidence="1">Shoot tissue taken approximately 20 cm above the soil surface</tissue>
    </source>
</reference>
<evidence type="ECO:0000313" key="1">
    <source>
        <dbReference type="EMBL" id="JAD19872.1"/>
    </source>
</evidence>
<dbReference type="EMBL" id="GBRH01278023">
    <property type="protein sequence ID" value="JAD19872.1"/>
    <property type="molecule type" value="Transcribed_RNA"/>
</dbReference>
<organism evidence="1">
    <name type="scientific">Arundo donax</name>
    <name type="common">Giant reed</name>
    <name type="synonym">Donax arundinaceus</name>
    <dbReference type="NCBI Taxonomy" id="35708"/>
    <lineage>
        <taxon>Eukaryota</taxon>
        <taxon>Viridiplantae</taxon>
        <taxon>Streptophyta</taxon>
        <taxon>Embryophyta</taxon>
        <taxon>Tracheophyta</taxon>
        <taxon>Spermatophyta</taxon>
        <taxon>Magnoliopsida</taxon>
        <taxon>Liliopsida</taxon>
        <taxon>Poales</taxon>
        <taxon>Poaceae</taxon>
        <taxon>PACMAD clade</taxon>
        <taxon>Arundinoideae</taxon>
        <taxon>Arundineae</taxon>
        <taxon>Arundo</taxon>
    </lineage>
</organism>